<dbReference type="InterPro" id="IPR001962">
    <property type="entry name" value="Asn_synthase"/>
</dbReference>
<dbReference type="Gene3D" id="3.40.50.620">
    <property type="entry name" value="HUPs"/>
    <property type="match status" value="1"/>
</dbReference>
<name>A0A7Y5AQP1_9GAMM</name>
<evidence type="ECO:0000256" key="3">
    <source>
        <dbReference type="ARBA" id="ARBA00048741"/>
    </source>
</evidence>
<dbReference type="InterPro" id="IPR014729">
    <property type="entry name" value="Rossmann-like_a/b/a_fold"/>
</dbReference>
<dbReference type="PANTHER" id="PTHR43284">
    <property type="entry name" value="ASPARAGINE SYNTHETASE (GLUTAMINE-HYDROLYZING)"/>
    <property type="match status" value="1"/>
</dbReference>
<protein>
    <recommendedName>
        <fullName evidence="2">asparagine synthase (glutamine-hydrolyzing)</fullName>
        <ecNumber evidence="2">6.3.5.4</ecNumber>
    </recommendedName>
</protein>
<dbReference type="EMBL" id="JABSOD010000005">
    <property type="protein sequence ID" value="NRQ42156.1"/>
    <property type="molecule type" value="Genomic_DNA"/>
</dbReference>
<dbReference type="InterPro" id="IPR051786">
    <property type="entry name" value="ASN_synthetase/amidase"/>
</dbReference>
<evidence type="ECO:0000256" key="1">
    <source>
        <dbReference type="ARBA" id="ARBA00005187"/>
    </source>
</evidence>
<evidence type="ECO:0000259" key="4">
    <source>
        <dbReference type="Pfam" id="PF00733"/>
    </source>
</evidence>
<feature type="domain" description="Asparagine synthetase" evidence="4">
    <location>
        <begin position="227"/>
        <end position="484"/>
    </location>
</feature>
<dbReference type="GO" id="GO:0006529">
    <property type="term" value="P:asparagine biosynthetic process"/>
    <property type="evidence" value="ECO:0007669"/>
    <property type="project" value="InterPro"/>
</dbReference>
<dbReference type="Proteomes" id="UP000523161">
    <property type="component" value="Unassembled WGS sequence"/>
</dbReference>
<comment type="catalytic activity">
    <reaction evidence="3">
        <text>L-aspartate + L-glutamine + ATP + H2O = L-asparagine + L-glutamate + AMP + diphosphate + H(+)</text>
        <dbReference type="Rhea" id="RHEA:12228"/>
        <dbReference type="ChEBI" id="CHEBI:15377"/>
        <dbReference type="ChEBI" id="CHEBI:15378"/>
        <dbReference type="ChEBI" id="CHEBI:29985"/>
        <dbReference type="ChEBI" id="CHEBI:29991"/>
        <dbReference type="ChEBI" id="CHEBI:30616"/>
        <dbReference type="ChEBI" id="CHEBI:33019"/>
        <dbReference type="ChEBI" id="CHEBI:58048"/>
        <dbReference type="ChEBI" id="CHEBI:58359"/>
        <dbReference type="ChEBI" id="CHEBI:456215"/>
        <dbReference type="EC" id="6.3.5.4"/>
    </reaction>
</comment>
<dbReference type="InterPro" id="IPR029055">
    <property type="entry name" value="Ntn_hydrolases_N"/>
</dbReference>
<dbReference type="PANTHER" id="PTHR43284:SF1">
    <property type="entry name" value="ASPARAGINE SYNTHETASE"/>
    <property type="match status" value="1"/>
</dbReference>
<evidence type="ECO:0000313" key="5">
    <source>
        <dbReference type="EMBL" id="NRQ42156.1"/>
    </source>
</evidence>
<evidence type="ECO:0000313" key="6">
    <source>
        <dbReference type="Proteomes" id="UP000523161"/>
    </source>
</evidence>
<dbReference type="RefSeq" id="WP_173500404.1">
    <property type="nucleotide sequence ID" value="NZ_JABSOD010000005.1"/>
</dbReference>
<accession>A0A7Y5AQP1</accession>
<keyword evidence="6" id="KW-1185">Reference proteome</keyword>
<comment type="caution">
    <text evidence="5">The sequence shown here is derived from an EMBL/GenBank/DDBJ whole genome shotgun (WGS) entry which is preliminary data.</text>
</comment>
<dbReference type="AlphaFoldDB" id="A0A7Y5AQP1"/>
<evidence type="ECO:0000256" key="2">
    <source>
        <dbReference type="ARBA" id="ARBA00012737"/>
    </source>
</evidence>
<dbReference type="Pfam" id="PF00733">
    <property type="entry name" value="Asn_synthase"/>
    <property type="match status" value="1"/>
</dbReference>
<dbReference type="EC" id="6.3.5.4" evidence="2"/>
<comment type="pathway">
    <text evidence="1">Amino-acid biosynthesis; L-asparagine biosynthesis; L-asparagine from L-aspartate (L-Gln route): step 1/1.</text>
</comment>
<organism evidence="5 6">
    <name type="scientific">Rheinheimera lutimaris</name>
    <dbReference type="NCBI Taxonomy" id="2740584"/>
    <lineage>
        <taxon>Bacteria</taxon>
        <taxon>Pseudomonadati</taxon>
        <taxon>Pseudomonadota</taxon>
        <taxon>Gammaproteobacteria</taxon>
        <taxon>Chromatiales</taxon>
        <taxon>Chromatiaceae</taxon>
        <taxon>Rheinheimera</taxon>
    </lineage>
</organism>
<reference evidence="5 6" key="1">
    <citation type="submission" date="2020-06" db="EMBL/GenBank/DDBJ databases">
        <title>Rheinheimera sp. nov., a marine bacterium isolated from coastal.</title>
        <authorList>
            <person name="Yu Q."/>
            <person name="Qi Y."/>
            <person name="Pu J."/>
        </authorList>
    </citation>
    <scope>NUCLEOTIDE SEQUENCE [LARGE SCALE GENOMIC DNA]</scope>
    <source>
        <strain evidence="5 6">YQF-2</strain>
    </source>
</reference>
<dbReference type="SUPFAM" id="SSF52402">
    <property type="entry name" value="Adenine nucleotide alpha hydrolases-like"/>
    <property type="match status" value="1"/>
</dbReference>
<gene>
    <name evidence="5" type="ORF">HRH59_06190</name>
</gene>
<dbReference type="Gene3D" id="3.60.20.10">
    <property type="entry name" value="Glutamine Phosphoribosylpyrophosphate, subunit 1, domain 1"/>
    <property type="match status" value="1"/>
</dbReference>
<dbReference type="GO" id="GO:0004066">
    <property type="term" value="F:asparagine synthase (glutamine-hydrolyzing) activity"/>
    <property type="evidence" value="ECO:0007669"/>
    <property type="project" value="UniProtKB-EC"/>
</dbReference>
<sequence>MSDFIFSAAPLAETTAKTALQGIYSSAPPAVEFISGTWGSLAYTPNLYCGFKPLQTEQHIFLVIGGPVLGFTANSFLADADSDKGTQALYQRWLSGELQWDSDLSGPFVVLIVDKQRQTLSCITDLMMFIPVYQYHTPEQLVLSTHVDVLAQCTGQTKQIDMVSVADFVLNDVVTYPYTLYRNLRQCAPAALQMYSLAQDFTLDVQPYWQPEEVNPYKDISTAAYALRQGLQHYVSNVVQTGSKVAQFISGGEDSRAMSGLLAEYTQRDAFVFLDSYNREGKIAKQVADAYGSSFNLKLRHPCYYIDILPAASKLVGAGHQYMHAHTLGFYQDCKLPQYQAVFGGYLADSLLKAPYANKKGGSRKFPFVPERFVHGESRTKPTKHAFFKAEILQQLDTRRLAHFQRIQQIRPHTAHEWFVLWPTTMRVALPNLYCNRRLFRSYEPFMCQQVVKLAAAVPTEWKLNRKLFHKGCKPFLNKSKWLLHGDGRLPYLSWWQNMPLQFVIWSWRHLLKKLGVITGNQESWADWKAIFKSDNWKSMVADKRVMLNCITIFSSDIDVQSCFESKRLSQRQKVNLAQVLEYYTKV</sequence>
<dbReference type="SUPFAM" id="SSF56235">
    <property type="entry name" value="N-terminal nucleophile aminohydrolases (Ntn hydrolases)"/>
    <property type="match status" value="1"/>
</dbReference>
<proteinExistence type="predicted"/>